<organism evidence="2 3">
    <name type="scientific">Legionella drancourtii LLAP12</name>
    <dbReference type="NCBI Taxonomy" id="658187"/>
    <lineage>
        <taxon>Bacteria</taxon>
        <taxon>Pseudomonadati</taxon>
        <taxon>Pseudomonadota</taxon>
        <taxon>Gammaproteobacteria</taxon>
        <taxon>Legionellales</taxon>
        <taxon>Legionellaceae</taxon>
        <taxon>Legionella</taxon>
    </lineage>
</organism>
<evidence type="ECO:0000313" key="2">
    <source>
        <dbReference type="EMBL" id="EHL32467.1"/>
    </source>
</evidence>
<evidence type="ECO:0000313" key="3">
    <source>
        <dbReference type="Proteomes" id="UP000002770"/>
    </source>
</evidence>
<reference evidence="2 3" key="1">
    <citation type="journal article" date="2011" name="BMC Genomics">
        <title>Insight into cross-talk between intra-amoebal pathogens.</title>
        <authorList>
            <person name="Gimenez G."/>
            <person name="Bertelli C."/>
            <person name="Moliner C."/>
            <person name="Robert C."/>
            <person name="Raoult D."/>
            <person name="Fournier P.E."/>
            <person name="Greub G."/>
        </authorList>
    </citation>
    <scope>NUCLEOTIDE SEQUENCE [LARGE SCALE GENOMIC DNA]</scope>
    <source>
        <strain evidence="2 3">LLAP12</strain>
    </source>
</reference>
<keyword evidence="3" id="KW-1185">Reference proteome</keyword>
<dbReference type="InParanoid" id="G9EJQ7"/>
<sequence length="318" mass="35819">MQQEAELKAQQEAELKAQQEAELKAQQEAELKAQQEAELKAQQEAELKAQQEAELKAQQEAELKAQQEARSSLVVELKRLLNNYKEARAEKYHVKDAFTSADKKARETFITTMNTLFDAYETSGTSHKLLATIAEHHVKFPGINLQSTLNKITIKLMDAEPVHHSEEVIKLEAMHKDQQKLDALYNGLDKMLAFAKNLADKKEQDIVSRLAGELRQDLDCFVKKEPNEAAYQHFKTKFKARLHSEDSSMSKHEQLWKPIVTNLLIALFSLGTLIGIQVVQSKITSGCVRFFAAETAKQKMINQVDELASTLSAPQCGG</sequence>
<accession>G9EJQ7</accession>
<gene>
    <name evidence="2" type="ORF">LDG_5423</name>
</gene>
<dbReference type="AlphaFoldDB" id="G9EJQ7"/>
<dbReference type="EMBL" id="JH413798">
    <property type="protein sequence ID" value="EHL32467.1"/>
    <property type="molecule type" value="Genomic_DNA"/>
</dbReference>
<dbReference type="STRING" id="658187.LDG_5423"/>
<proteinExistence type="predicted"/>
<dbReference type="HOGENOM" id="CLU_873750_0_0_6"/>
<feature type="region of interest" description="Disordered" evidence="1">
    <location>
        <begin position="1"/>
        <end position="51"/>
    </location>
</feature>
<name>G9EJQ7_9GAMM</name>
<evidence type="ECO:0000256" key="1">
    <source>
        <dbReference type="SAM" id="MobiDB-lite"/>
    </source>
</evidence>
<dbReference type="Proteomes" id="UP000002770">
    <property type="component" value="Unassembled WGS sequence"/>
</dbReference>
<protein>
    <submittedName>
        <fullName evidence="2">Uncharacterized protein</fullName>
    </submittedName>
</protein>
<dbReference type="eggNOG" id="ENOG5030VUK">
    <property type="taxonomic scope" value="Bacteria"/>
</dbReference>